<accession>A0AAW2KYF7</accession>
<dbReference type="AlphaFoldDB" id="A0AAW2KYF7"/>
<reference evidence="1" key="1">
    <citation type="submission" date="2020-06" db="EMBL/GenBank/DDBJ databases">
        <authorList>
            <person name="Li T."/>
            <person name="Hu X."/>
            <person name="Zhang T."/>
            <person name="Song X."/>
            <person name="Zhang H."/>
            <person name="Dai N."/>
            <person name="Sheng W."/>
            <person name="Hou X."/>
            <person name="Wei L."/>
        </authorList>
    </citation>
    <scope>NUCLEOTIDE SEQUENCE</scope>
    <source>
        <strain evidence="1">G01</strain>
        <tissue evidence="1">Leaf</tissue>
    </source>
</reference>
<sequence length="98" mass="11252">MCKVSSRAAGYQGQHFYCEWVIEASTLRPRGMYYWVLVVHGGPLAKMRNRGATLHCGQIVKPCRKARRHVGHVVWDKCEMLAYRMGLDRMMGFYSGKA</sequence>
<organism evidence="1">
    <name type="scientific">Sesamum angustifolium</name>
    <dbReference type="NCBI Taxonomy" id="2727405"/>
    <lineage>
        <taxon>Eukaryota</taxon>
        <taxon>Viridiplantae</taxon>
        <taxon>Streptophyta</taxon>
        <taxon>Embryophyta</taxon>
        <taxon>Tracheophyta</taxon>
        <taxon>Spermatophyta</taxon>
        <taxon>Magnoliopsida</taxon>
        <taxon>eudicotyledons</taxon>
        <taxon>Gunneridae</taxon>
        <taxon>Pentapetalae</taxon>
        <taxon>asterids</taxon>
        <taxon>lamiids</taxon>
        <taxon>Lamiales</taxon>
        <taxon>Pedaliaceae</taxon>
        <taxon>Sesamum</taxon>
    </lineage>
</organism>
<reference evidence="1" key="2">
    <citation type="journal article" date="2024" name="Plant">
        <title>Genomic evolution and insights into agronomic trait innovations of Sesamum species.</title>
        <authorList>
            <person name="Miao H."/>
            <person name="Wang L."/>
            <person name="Qu L."/>
            <person name="Liu H."/>
            <person name="Sun Y."/>
            <person name="Le M."/>
            <person name="Wang Q."/>
            <person name="Wei S."/>
            <person name="Zheng Y."/>
            <person name="Lin W."/>
            <person name="Duan Y."/>
            <person name="Cao H."/>
            <person name="Xiong S."/>
            <person name="Wang X."/>
            <person name="Wei L."/>
            <person name="Li C."/>
            <person name="Ma Q."/>
            <person name="Ju M."/>
            <person name="Zhao R."/>
            <person name="Li G."/>
            <person name="Mu C."/>
            <person name="Tian Q."/>
            <person name="Mei H."/>
            <person name="Zhang T."/>
            <person name="Gao T."/>
            <person name="Zhang H."/>
        </authorList>
    </citation>
    <scope>NUCLEOTIDE SEQUENCE</scope>
    <source>
        <strain evidence="1">G01</strain>
    </source>
</reference>
<gene>
    <name evidence="1" type="ORF">Sangu_2453900</name>
</gene>
<proteinExistence type="predicted"/>
<protein>
    <submittedName>
        <fullName evidence="1">Uncharacterized protein</fullName>
    </submittedName>
</protein>
<comment type="caution">
    <text evidence="1">The sequence shown here is derived from an EMBL/GenBank/DDBJ whole genome shotgun (WGS) entry which is preliminary data.</text>
</comment>
<evidence type="ECO:0000313" key="1">
    <source>
        <dbReference type="EMBL" id="KAL0311592.1"/>
    </source>
</evidence>
<dbReference type="EMBL" id="JACGWK010000016">
    <property type="protein sequence ID" value="KAL0311592.1"/>
    <property type="molecule type" value="Genomic_DNA"/>
</dbReference>
<name>A0AAW2KYF7_9LAMI</name>